<organism evidence="3 4">
    <name type="scientific">Parashewanella spongiae</name>
    <dbReference type="NCBI Taxonomy" id="342950"/>
    <lineage>
        <taxon>Bacteria</taxon>
        <taxon>Pseudomonadati</taxon>
        <taxon>Pseudomonadota</taxon>
        <taxon>Gammaproteobacteria</taxon>
        <taxon>Alteromonadales</taxon>
        <taxon>Shewanellaceae</taxon>
        <taxon>Parashewanella</taxon>
    </lineage>
</organism>
<evidence type="ECO:0000256" key="1">
    <source>
        <dbReference type="PIRNR" id="PIRNR016789"/>
    </source>
</evidence>
<keyword evidence="2" id="KW-0812">Transmembrane</keyword>
<dbReference type="EMBL" id="QYYH01000015">
    <property type="protein sequence ID" value="RJY18771.1"/>
    <property type="molecule type" value="Genomic_DNA"/>
</dbReference>
<accession>A0A3A6UM51</accession>
<dbReference type="OrthoDB" id="9816293at2"/>
<dbReference type="RefSeq" id="WP_121852296.1">
    <property type="nucleotide sequence ID" value="NZ_CP037952.1"/>
</dbReference>
<name>A0A3A6UM51_9GAMM</name>
<evidence type="ECO:0000313" key="4">
    <source>
        <dbReference type="Proteomes" id="UP000273022"/>
    </source>
</evidence>
<gene>
    <name evidence="3" type="ORF">D5R81_03635</name>
</gene>
<dbReference type="PIRSF" id="PIRSF016789">
    <property type="entry name" value="DUF454"/>
    <property type="match status" value="1"/>
</dbReference>
<evidence type="ECO:0000256" key="2">
    <source>
        <dbReference type="SAM" id="Phobius"/>
    </source>
</evidence>
<keyword evidence="1" id="KW-0997">Cell inner membrane</keyword>
<keyword evidence="4" id="KW-1185">Reference proteome</keyword>
<evidence type="ECO:0000313" key="3">
    <source>
        <dbReference type="EMBL" id="RJY18771.1"/>
    </source>
</evidence>
<keyword evidence="2" id="KW-1133">Transmembrane helix</keyword>
<sequence>MVLLRGLLIFVGLVSVLLGVIGIFLPLLPTVPFILLALFCFARSSEKLHQWLIKHPWFTVSISDWQQHRGIRQKIKKRAMVVSACSFIISIILAPILWVKAMLLVLMFLLMFFMWQIPTLPD</sequence>
<feature type="transmembrane region" description="Helical" evidence="2">
    <location>
        <begin position="6"/>
        <end position="39"/>
    </location>
</feature>
<dbReference type="GO" id="GO:0005886">
    <property type="term" value="C:plasma membrane"/>
    <property type="evidence" value="ECO:0007669"/>
    <property type="project" value="UniProtKB-SubCell"/>
</dbReference>
<dbReference type="PANTHER" id="PTHR35813">
    <property type="entry name" value="INNER MEMBRANE PROTEIN YBAN"/>
    <property type="match status" value="1"/>
</dbReference>
<proteinExistence type="predicted"/>
<dbReference type="AlphaFoldDB" id="A0A3A6UM51"/>
<comment type="subcellular location">
    <subcellularLocation>
        <location evidence="1">Cell inner membrane</location>
        <topology evidence="1">Multi-pass membrane protein</topology>
    </subcellularLocation>
</comment>
<dbReference type="Pfam" id="PF04304">
    <property type="entry name" value="DUF454"/>
    <property type="match status" value="1"/>
</dbReference>
<dbReference type="InterPro" id="IPR007401">
    <property type="entry name" value="DUF454"/>
</dbReference>
<keyword evidence="1 2" id="KW-0472">Membrane</keyword>
<keyword evidence="1" id="KW-1003">Cell membrane</keyword>
<comment type="caution">
    <text evidence="3">The sequence shown here is derived from an EMBL/GenBank/DDBJ whole genome shotgun (WGS) entry which is preliminary data.</text>
</comment>
<dbReference type="PANTHER" id="PTHR35813:SF1">
    <property type="entry name" value="INNER MEMBRANE PROTEIN YBAN"/>
    <property type="match status" value="1"/>
</dbReference>
<dbReference type="Proteomes" id="UP000273022">
    <property type="component" value="Unassembled WGS sequence"/>
</dbReference>
<reference evidence="3 4" key="1">
    <citation type="submission" date="2018-09" db="EMBL/GenBank/DDBJ databases">
        <title>Phylogeny of the Shewanellaceae, and recommendation for two new genera, Pseudoshewanella and Parashewanella.</title>
        <authorList>
            <person name="Wang G."/>
        </authorList>
    </citation>
    <scope>NUCLEOTIDE SEQUENCE [LARGE SCALE GENOMIC DNA]</scope>
    <source>
        <strain evidence="3 4">KCTC 22492</strain>
    </source>
</reference>
<protein>
    <recommendedName>
        <fullName evidence="1">Inner membrane protein</fullName>
    </recommendedName>
</protein>
<feature type="transmembrane region" description="Helical" evidence="2">
    <location>
        <begin position="79"/>
        <end position="97"/>
    </location>
</feature>